<keyword evidence="2" id="KW-1185">Reference proteome</keyword>
<dbReference type="AlphaFoldDB" id="A0A8X8AVY0"/>
<organism evidence="1 2">
    <name type="scientific">Brassica carinata</name>
    <name type="common">Ethiopian mustard</name>
    <name type="synonym">Abyssinian cabbage</name>
    <dbReference type="NCBI Taxonomy" id="52824"/>
    <lineage>
        <taxon>Eukaryota</taxon>
        <taxon>Viridiplantae</taxon>
        <taxon>Streptophyta</taxon>
        <taxon>Embryophyta</taxon>
        <taxon>Tracheophyta</taxon>
        <taxon>Spermatophyta</taxon>
        <taxon>Magnoliopsida</taxon>
        <taxon>eudicotyledons</taxon>
        <taxon>Gunneridae</taxon>
        <taxon>Pentapetalae</taxon>
        <taxon>rosids</taxon>
        <taxon>malvids</taxon>
        <taxon>Brassicales</taxon>
        <taxon>Brassicaceae</taxon>
        <taxon>Brassiceae</taxon>
        <taxon>Brassica</taxon>
    </lineage>
</organism>
<comment type="caution">
    <text evidence="1">The sequence shown here is derived from an EMBL/GenBank/DDBJ whole genome shotgun (WGS) entry which is preliminary data.</text>
</comment>
<gene>
    <name evidence="1" type="ORF">Bca52824_017966</name>
</gene>
<accession>A0A8X8AVY0</accession>
<evidence type="ECO:0000313" key="1">
    <source>
        <dbReference type="EMBL" id="KAG2314844.1"/>
    </source>
</evidence>
<dbReference type="Proteomes" id="UP000886595">
    <property type="component" value="Unassembled WGS sequence"/>
</dbReference>
<protein>
    <submittedName>
        <fullName evidence="1">Uncharacterized protein</fullName>
    </submittedName>
</protein>
<evidence type="ECO:0000313" key="2">
    <source>
        <dbReference type="Proteomes" id="UP000886595"/>
    </source>
</evidence>
<sequence>MVPPAPVGAAAMPPAAILHACRFQGLCRPLSRCRLALVSLAALHVRRAPGRAGQAASLLPPRAKAGVAGAKVPLLLPALSQLIGPAGAKAGVAGLWPAPPCLQMLAPGRAPLQASSCSAAAAQSGATGRSQLMAPWLQPAGQLPWAVPVEDESFKQSGRFYGRLIVDLGQSRHGFQGIKMLPLPEIMRRSHGWAPGLRQA</sequence>
<name>A0A8X8AVY0_BRACI</name>
<dbReference type="EMBL" id="JAAMPC010000004">
    <property type="protein sequence ID" value="KAG2314844.1"/>
    <property type="molecule type" value="Genomic_DNA"/>
</dbReference>
<reference evidence="1 2" key="1">
    <citation type="submission" date="2020-02" db="EMBL/GenBank/DDBJ databases">
        <authorList>
            <person name="Ma Q."/>
            <person name="Huang Y."/>
            <person name="Song X."/>
            <person name="Pei D."/>
        </authorList>
    </citation>
    <scope>NUCLEOTIDE SEQUENCE [LARGE SCALE GENOMIC DNA]</scope>
    <source>
        <strain evidence="1">Sxm20200214</strain>
        <tissue evidence="1">Leaf</tissue>
    </source>
</reference>
<proteinExistence type="predicted"/>